<feature type="coiled-coil region" evidence="1">
    <location>
        <begin position="30"/>
        <end position="101"/>
    </location>
</feature>
<dbReference type="InterPro" id="IPR003593">
    <property type="entry name" value="AAA+_ATPase"/>
</dbReference>
<gene>
    <name evidence="4" type="ORF">PSN13_06525</name>
</gene>
<dbReference type="SMART" id="SM00382">
    <property type="entry name" value="AAA"/>
    <property type="match status" value="1"/>
</dbReference>
<feature type="region of interest" description="Disordered" evidence="2">
    <location>
        <begin position="409"/>
        <end position="447"/>
    </location>
</feature>
<dbReference type="GO" id="GO:0004386">
    <property type="term" value="F:helicase activity"/>
    <property type="evidence" value="ECO:0007669"/>
    <property type="project" value="UniProtKB-KW"/>
</dbReference>
<feature type="region of interest" description="Disordered" evidence="2">
    <location>
        <begin position="1"/>
        <end position="27"/>
    </location>
</feature>
<comment type="caution">
    <text evidence="4">The sequence shown here is derived from an EMBL/GenBank/DDBJ whole genome shotgun (WGS) entry which is preliminary data.</text>
</comment>
<dbReference type="Pfam" id="PF13481">
    <property type="entry name" value="AAA_25"/>
    <property type="match status" value="1"/>
</dbReference>
<accession>A0A328NC41</accession>
<evidence type="ECO:0000259" key="3">
    <source>
        <dbReference type="SMART" id="SM00382"/>
    </source>
</evidence>
<protein>
    <submittedName>
        <fullName evidence="4">DNA helicase</fullName>
    </submittedName>
</protein>
<proteinExistence type="predicted"/>
<dbReference type="InterPro" id="IPR027417">
    <property type="entry name" value="P-loop_NTPase"/>
</dbReference>
<evidence type="ECO:0000313" key="4">
    <source>
        <dbReference type="EMBL" id="RAO26497.1"/>
    </source>
</evidence>
<keyword evidence="1" id="KW-0175">Coiled coil</keyword>
<keyword evidence="4" id="KW-0067">ATP-binding</keyword>
<keyword evidence="4" id="KW-0378">Hydrolase</keyword>
<dbReference type="Proteomes" id="UP000249419">
    <property type="component" value="Unassembled WGS sequence"/>
</dbReference>
<name>A0A328NC41_9ACTN</name>
<organism evidence="4 5">
    <name type="scientific">Micromonospora saelicesensis</name>
    <dbReference type="NCBI Taxonomy" id="285676"/>
    <lineage>
        <taxon>Bacteria</taxon>
        <taxon>Bacillati</taxon>
        <taxon>Actinomycetota</taxon>
        <taxon>Actinomycetes</taxon>
        <taxon>Micromonosporales</taxon>
        <taxon>Micromonosporaceae</taxon>
        <taxon>Micromonospora</taxon>
    </lineage>
</organism>
<evidence type="ECO:0000256" key="1">
    <source>
        <dbReference type="SAM" id="Coils"/>
    </source>
</evidence>
<dbReference type="EMBL" id="PYAG01000041">
    <property type="protein sequence ID" value="RAO26497.1"/>
    <property type="molecule type" value="Genomic_DNA"/>
</dbReference>
<keyword evidence="4" id="KW-0347">Helicase</keyword>
<feature type="domain" description="AAA+ ATPase" evidence="3">
    <location>
        <begin position="134"/>
        <end position="387"/>
    </location>
</feature>
<dbReference type="SUPFAM" id="SSF52540">
    <property type="entry name" value="P-loop containing nucleoside triphosphate hydrolases"/>
    <property type="match status" value="1"/>
</dbReference>
<dbReference type="Gene3D" id="3.40.50.300">
    <property type="entry name" value="P-loop containing nucleotide triphosphate hydrolases"/>
    <property type="match status" value="1"/>
</dbReference>
<evidence type="ECO:0000256" key="2">
    <source>
        <dbReference type="SAM" id="MobiDB-lite"/>
    </source>
</evidence>
<sequence length="447" mass="48956">MSLDVDWEGMDTVAPEEPNPFDPDRHPEEYAAWEKQTAAAREQVEAARERQRELIEREREERKARYLTDETDRQLVLIKAKAAAQATYDAEQAQLAKANADDAARIHDGATFLLDLPPTPPALWGKGEDILWARGEALMIAGPQGVGKTTIAGQLLRAVAGLHHEVLGFPVEPCEQRVLYLAMDRPEQARRNLGRMFAGNADEREFLAEILRFWSGPPPTDFAADPAGLLRLAQQHGADVVFVDSLKDAAVGLSKDEVGAGYNRARQLALAEGVQVVELHHVVKSGADGSKPNNLNGVYGSTWLTSGAGSVVMLWGEAGDPVIELLHLKQPMNEVGPLKVLHNRETGLSEVYHDEDTDVVALARRCLSTGVSAAEAARCQFSVEKPTKAQVEKARRNMHRLAEKGLLRFQPASEDGKGGRGNGDRWFAAAPASWMSDSEADHDRYGE</sequence>
<dbReference type="RefSeq" id="WP_258400715.1">
    <property type="nucleotide sequence ID" value="NZ_PYAG01000041.1"/>
</dbReference>
<evidence type="ECO:0000313" key="5">
    <source>
        <dbReference type="Proteomes" id="UP000249419"/>
    </source>
</evidence>
<dbReference type="AlphaFoldDB" id="A0A328NC41"/>
<reference evidence="4 5" key="1">
    <citation type="submission" date="2018-03" db="EMBL/GenBank/DDBJ databases">
        <title>Defining the species Micromonospora saelicesensis and Micromonospora noduli under the framework of genomics.</title>
        <authorList>
            <person name="Riesco R."/>
            <person name="Trujillo M.E."/>
        </authorList>
    </citation>
    <scope>NUCLEOTIDE SEQUENCE [LARGE SCALE GENOMIC DNA]</scope>
    <source>
        <strain evidence="4 5">PSN13</strain>
    </source>
</reference>
<keyword evidence="4" id="KW-0547">Nucleotide-binding</keyword>